<dbReference type="PANTHER" id="PTHR10353:SF154">
    <property type="entry name" value="BETA-GLUCOSIDASE 9-RELATED"/>
    <property type="match status" value="1"/>
</dbReference>
<keyword evidence="2" id="KW-0378">Hydrolase</keyword>
<dbReference type="Gene3D" id="3.20.20.80">
    <property type="entry name" value="Glycosidases"/>
    <property type="match status" value="1"/>
</dbReference>
<dbReference type="EMBL" id="KZ305028">
    <property type="protein sequence ID" value="PIA51295.1"/>
    <property type="molecule type" value="Genomic_DNA"/>
</dbReference>
<feature type="active site" description="Nucleophile" evidence="3">
    <location>
        <position position="382"/>
    </location>
</feature>
<evidence type="ECO:0000256" key="1">
    <source>
        <dbReference type="ARBA" id="ARBA00010838"/>
    </source>
</evidence>
<gene>
    <name evidence="5" type="ORF">AQUCO_01100260v1</name>
</gene>
<dbReference type="GO" id="GO:0008422">
    <property type="term" value="F:beta-glucosidase activity"/>
    <property type="evidence" value="ECO:0007669"/>
    <property type="project" value="TreeGrafter"/>
</dbReference>
<dbReference type="PANTHER" id="PTHR10353">
    <property type="entry name" value="GLYCOSYL HYDROLASE"/>
    <property type="match status" value="1"/>
</dbReference>
<dbReference type="AlphaFoldDB" id="A0A2G5E6B1"/>
<dbReference type="Pfam" id="PF00232">
    <property type="entry name" value="Glyco_hydro_1"/>
    <property type="match status" value="1"/>
</dbReference>
<evidence type="ECO:0000256" key="2">
    <source>
        <dbReference type="ARBA" id="ARBA00022801"/>
    </source>
</evidence>
<dbReference type="InterPro" id="IPR001360">
    <property type="entry name" value="Glyco_hydro_1"/>
</dbReference>
<feature type="non-terminal residue" evidence="5">
    <location>
        <position position="1"/>
    </location>
</feature>
<evidence type="ECO:0000313" key="6">
    <source>
        <dbReference type="Proteomes" id="UP000230069"/>
    </source>
</evidence>
<name>A0A2G5E6B1_AQUCA</name>
<dbReference type="FunFam" id="3.20.20.80:FF:000022">
    <property type="entry name" value="Beta-glucosidase 11"/>
    <property type="match status" value="1"/>
</dbReference>
<accession>A0A2G5E6B1</accession>
<evidence type="ECO:0000256" key="3">
    <source>
        <dbReference type="PROSITE-ProRule" id="PRU10055"/>
    </source>
</evidence>
<dbReference type="Proteomes" id="UP000230069">
    <property type="component" value="Unassembled WGS sequence"/>
</dbReference>
<dbReference type="PRINTS" id="PR00131">
    <property type="entry name" value="GLHYDRLASE1"/>
</dbReference>
<dbReference type="PROSITE" id="PS00572">
    <property type="entry name" value="GLYCOSYL_HYDROL_F1_1"/>
    <property type="match status" value="1"/>
</dbReference>
<sequence length="478" mass="54815">RSDFPHDFAFGAATSALQTEGAAKLYGKGPSVWDKYIQEYPEKIKNRANIDVACDSYHRYKEDIAMLKYMGVTSYRFSIAWTRILPNGSIEGGINQSGIDHYKDVIKELELNGIEPYVTLLHNDSPQALQDKYGGFFSKDIVNDFRDYCDICFENFGDKVKHWMTINEPTITAQYGYGEGYAPPVRCSPWKGCKEGNSGKEPYIVIHHMILAHASAAALYKQKYKAKQRGEIGIAVLGNWYLPYSDSLEDLAAYERIRDFNIGWCLEPFFYGDYPISMRNLVKDRLPTFSDNEKGTVMGSLDFIGINYYTSEFAKGLPLVIKEPYSWDTDSCVQISQENAKGETVGPLQDLNTQIASYPDGLRQVLVYLTQRYGSPKLYITENGIGKSTENTEEFLERKRDDEYRIHCMIDHLDAVKQAREEGANVMGYFAWSLMDNFQYNDGYSIQYGLWFINYSNDLIRLAKRSTDWYRSFLSLDK</sequence>
<proteinExistence type="inferred from homology"/>
<dbReference type="STRING" id="218851.A0A2G5E6B1"/>
<reference evidence="5 6" key="1">
    <citation type="submission" date="2017-09" db="EMBL/GenBank/DDBJ databases">
        <title>WGS assembly of Aquilegia coerulea Goldsmith.</title>
        <authorList>
            <person name="Hodges S."/>
            <person name="Kramer E."/>
            <person name="Nordborg M."/>
            <person name="Tomkins J."/>
            <person name="Borevitz J."/>
            <person name="Derieg N."/>
            <person name="Yan J."/>
            <person name="Mihaltcheva S."/>
            <person name="Hayes R.D."/>
            <person name="Rokhsar D."/>
        </authorList>
    </citation>
    <scope>NUCLEOTIDE SEQUENCE [LARGE SCALE GENOMIC DNA]</scope>
    <source>
        <strain evidence="6">cv. Goldsmith</strain>
    </source>
</reference>
<dbReference type="GO" id="GO:0005975">
    <property type="term" value="P:carbohydrate metabolic process"/>
    <property type="evidence" value="ECO:0007669"/>
    <property type="project" value="InterPro"/>
</dbReference>
<comment type="similarity">
    <text evidence="1 4">Belongs to the glycosyl hydrolase 1 family.</text>
</comment>
<keyword evidence="6" id="KW-1185">Reference proteome</keyword>
<evidence type="ECO:0000313" key="5">
    <source>
        <dbReference type="EMBL" id="PIA51295.1"/>
    </source>
</evidence>
<dbReference type="SUPFAM" id="SSF51445">
    <property type="entry name" value="(Trans)glycosidases"/>
    <property type="match status" value="1"/>
</dbReference>
<evidence type="ECO:0000256" key="4">
    <source>
        <dbReference type="RuleBase" id="RU003690"/>
    </source>
</evidence>
<dbReference type="OrthoDB" id="65569at2759"/>
<dbReference type="InterPro" id="IPR017853">
    <property type="entry name" value="GH"/>
</dbReference>
<evidence type="ECO:0008006" key="7">
    <source>
        <dbReference type="Google" id="ProtNLM"/>
    </source>
</evidence>
<dbReference type="InterPro" id="IPR018120">
    <property type="entry name" value="Glyco_hydro_1_AS"/>
</dbReference>
<protein>
    <recommendedName>
        <fullName evidence="7">Beta-glucosidase</fullName>
    </recommendedName>
</protein>
<dbReference type="InParanoid" id="A0A2G5E6B1"/>
<organism evidence="5 6">
    <name type="scientific">Aquilegia coerulea</name>
    <name type="common">Rocky mountain columbine</name>
    <dbReference type="NCBI Taxonomy" id="218851"/>
    <lineage>
        <taxon>Eukaryota</taxon>
        <taxon>Viridiplantae</taxon>
        <taxon>Streptophyta</taxon>
        <taxon>Embryophyta</taxon>
        <taxon>Tracheophyta</taxon>
        <taxon>Spermatophyta</taxon>
        <taxon>Magnoliopsida</taxon>
        <taxon>Ranunculales</taxon>
        <taxon>Ranunculaceae</taxon>
        <taxon>Thalictroideae</taxon>
        <taxon>Aquilegia</taxon>
    </lineage>
</organism>